<dbReference type="InterPro" id="IPR011990">
    <property type="entry name" value="TPR-like_helical_dom_sf"/>
</dbReference>
<dbReference type="PANTHER" id="PTHR45954">
    <property type="entry name" value="LD33695P"/>
    <property type="match status" value="1"/>
</dbReference>
<comment type="subcellular location">
    <subcellularLocation>
        <location evidence="1">Cytoplasm</location>
    </subcellularLocation>
</comment>
<sequence length="1049" mass="116951">MSRPGTHRAIVAVDVEGFSSRTDLHQSAVRRNLYESLEQGFNEAGIPWDSCDTSQDRGDGVLVLVPPDVAHVFLVDQLPHRLAAALRRNNAIYAAEAQIRLRMAVHVGKIDFDDHGITGSTVNFVCRMLDAPVLKAVLAASRGVFALMVSDWFYREVVQPDPAVRPDTYSEVFVGVKEENHTPAWIRLPDDLLLAAPEQGPAMADVDVEIRRYALPPGSVVASSMRDGEELREHWDRSDELPAVSASDHPALVESRPRLLDRLQPFVRTVVGRVYHARPSRPVDWQSPRELPHDVHGFSGRDTELDRLDGLLDGLLDGVRGEGGPAVGVALVDGPAGVGKTTLAVHWAHRMAGHFPDGQLYLNLRGFDPHQRPMSPADALRKLLGALGVNAQRIPADLNEQARLFRSVVAGQRLLVVLDNARSPEQVRWLLPADATCFVVVTSRNRLEGLIAWDGAVRINLDVLPPQDAIALVSGVVGEARVAAEPQACAELAKLCGYMPLALRIVAERGAADDSVRLADLADELLTEHDRLLDRLSNGDDATAVRAVFSWSYNALPSASAQLFRLLGLHPGPDVGTSAAGALVGLMPAQVRQLLHVLTSAHMLEEVGPDRYRLHDLLRMYAAERAIAEETEDDRNGAVGRLLNWYLHSADAAARVLAPQRRRAALVPLAGAQQPHEFETYHEALTWFKTERANLVAATRQAEEVGEYAVAWKLPAALLGFFNLRKHWADWISVHKIALQASRKLGDPYAEAWTLNSLGIAYYDLRWFANAAEYFKRALALRRQVDDRFGEGSTLDNLGNTHRKLRQFDESIECYERALVLFREISDRYGEASTLRNLGGAYRGLQRLDEAAEHYRKALLIWRELGERYGEGNTLSNLGDLHRKLGRFDQAVECYQQALTICREIDNRYGEGAVLDNLGDVYQDLARYDDAIDHYNQALRISQEIGDRFAEGNTLDNLGCANYQAHNPEEAEKYLRQALALRQEINDRRGEAITKHHLGVVLYSTSHFVEAHDWWQQSLEMFDELTEPRSIQIRVGFEIDPQDNESLFD</sequence>
<evidence type="ECO:0000313" key="8">
    <source>
        <dbReference type="Proteomes" id="UP001519332"/>
    </source>
</evidence>
<dbReference type="InterPro" id="IPR029787">
    <property type="entry name" value="Nucleotide_cyclase"/>
</dbReference>
<gene>
    <name evidence="7" type="ORF">JOF56_007235</name>
</gene>
<reference evidence="7 8" key="1">
    <citation type="submission" date="2021-03" db="EMBL/GenBank/DDBJ databases">
        <title>Sequencing the genomes of 1000 actinobacteria strains.</title>
        <authorList>
            <person name="Klenk H.-P."/>
        </authorList>
    </citation>
    <scope>NUCLEOTIDE SEQUENCE [LARGE SCALE GENOMIC DNA]</scope>
    <source>
        <strain evidence="7 8">DSM 46670</strain>
    </source>
</reference>
<dbReference type="PRINTS" id="PR00364">
    <property type="entry name" value="DISEASERSIST"/>
</dbReference>
<dbReference type="InterPro" id="IPR013105">
    <property type="entry name" value="TPR_2"/>
</dbReference>
<dbReference type="PANTHER" id="PTHR45954:SF1">
    <property type="entry name" value="LD33695P"/>
    <property type="match status" value="1"/>
</dbReference>
<dbReference type="SUPFAM" id="SSF52540">
    <property type="entry name" value="P-loop containing nucleoside triphosphate hydrolases"/>
    <property type="match status" value="1"/>
</dbReference>
<dbReference type="PROSITE" id="PS50005">
    <property type="entry name" value="TPR"/>
    <property type="match status" value="5"/>
</dbReference>
<keyword evidence="8" id="KW-1185">Reference proteome</keyword>
<feature type="repeat" description="TPR" evidence="5">
    <location>
        <begin position="912"/>
        <end position="945"/>
    </location>
</feature>
<dbReference type="Gene3D" id="3.30.70.1230">
    <property type="entry name" value="Nucleotide cyclase"/>
    <property type="match status" value="1"/>
</dbReference>
<dbReference type="RefSeq" id="WP_209643873.1">
    <property type="nucleotide sequence ID" value="NZ_JAGINW010000001.1"/>
</dbReference>
<feature type="repeat" description="TPR" evidence="5">
    <location>
        <begin position="752"/>
        <end position="785"/>
    </location>
</feature>
<dbReference type="SUPFAM" id="SSF48452">
    <property type="entry name" value="TPR-like"/>
    <property type="match status" value="2"/>
</dbReference>
<comment type="caution">
    <text evidence="7">The sequence shown here is derived from an EMBL/GenBank/DDBJ whole genome shotgun (WGS) entry which is preliminary data.</text>
</comment>
<feature type="repeat" description="TPR" evidence="5">
    <location>
        <begin position="872"/>
        <end position="905"/>
    </location>
</feature>
<dbReference type="InterPro" id="IPR052386">
    <property type="entry name" value="GPSM"/>
</dbReference>
<dbReference type="Pfam" id="PF13374">
    <property type="entry name" value="TPR_10"/>
    <property type="match status" value="1"/>
</dbReference>
<organism evidence="7 8">
    <name type="scientific">Kibdelosporangium banguiense</name>
    <dbReference type="NCBI Taxonomy" id="1365924"/>
    <lineage>
        <taxon>Bacteria</taxon>
        <taxon>Bacillati</taxon>
        <taxon>Actinomycetota</taxon>
        <taxon>Actinomycetes</taxon>
        <taxon>Pseudonocardiales</taxon>
        <taxon>Pseudonocardiaceae</taxon>
        <taxon>Kibdelosporangium</taxon>
    </lineage>
</organism>
<dbReference type="Proteomes" id="UP001519332">
    <property type="component" value="Unassembled WGS sequence"/>
</dbReference>
<keyword evidence="2" id="KW-0963">Cytoplasm</keyword>
<dbReference type="InterPro" id="IPR027417">
    <property type="entry name" value="P-loop_NTPase"/>
</dbReference>
<evidence type="ECO:0000313" key="7">
    <source>
        <dbReference type="EMBL" id="MBP2326850.1"/>
    </source>
</evidence>
<proteinExistence type="predicted"/>
<dbReference type="Pfam" id="PF13424">
    <property type="entry name" value="TPR_12"/>
    <property type="match status" value="2"/>
</dbReference>
<keyword evidence="4 5" id="KW-0802">TPR repeat</keyword>
<evidence type="ECO:0000256" key="5">
    <source>
        <dbReference type="PROSITE-ProRule" id="PRU00339"/>
    </source>
</evidence>
<dbReference type="PROSITE" id="PS50125">
    <property type="entry name" value="GUANYLATE_CYCLASE_2"/>
    <property type="match status" value="1"/>
</dbReference>
<evidence type="ECO:0000256" key="1">
    <source>
        <dbReference type="ARBA" id="ARBA00004496"/>
    </source>
</evidence>
<evidence type="ECO:0000256" key="4">
    <source>
        <dbReference type="ARBA" id="ARBA00022803"/>
    </source>
</evidence>
<name>A0ABS4TR17_9PSEU</name>
<keyword evidence="3" id="KW-0677">Repeat</keyword>
<dbReference type="EMBL" id="JAGINW010000001">
    <property type="protein sequence ID" value="MBP2326850.1"/>
    <property type="molecule type" value="Genomic_DNA"/>
</dbReference>
<feature type="repeat" description="TPR" evidence="5">
    <location>
        <begin position="792"/>
        <end position="825"/>
    </location>
</feature>
<protein>
    <submittedName>
        <fullName evidence="7">Tetratricopeptide (TPR) repeat protein</fullName>
    </submittedName>
</protein>
<dbReference type="SUPFAM" id="SSF55073">
    <property type="entry name" value="Nucleotide cyclase"/>
    <property type="match status" value="1"/>
</dbReference>
<dbReference type="InterPro" id="IPR019734">
    <property type="entry name" value="TPR_rpt"/>
</dbReference>
<dbReference type="Gene3D" id="1.25.40.10">
    <property type="entry name" value="Tetratricopeptide repeat domain"/>
    <property type="match status" value="2"/>
</dbReference>
<evidence type="ECO:0000256" key="3">
    <source>
        <dbReference type="ARBA" id="ARBA00022737"/>
    </source>
</evidence>
<dbReference type="SMART" id="SM00028">
    <property type="entry name" value="TPR"/>
    <property type="match status" value="7"/>
</dbReference>
<evidence type="ECO:0000256" key="2">
    <source>
        <dbReference type="ARBA" id="ARBA00022490"/>
    </source>
</evidence>
<dbReference type="Pfam" id="PF07719">
    <property type="entry name" value="TPR_2"/>
    <property type="match status" value="1"/>
</dbReference>
<feature type="domain" description="Guanylate cyclase" evidence="6">
    <location>
        <begin position="9"/>
        <end position="129"/>
    </location>
</feature>
<feature type="repeat" description="TPR" evidence="5">
    <location>
        <begin position="832"/>
        <end position="865"/>
    </location>
</feature>
<evidence type="ECO:0000259" key="6">
    <source>
        <dbReference type="PROSITE" id="PS50125"/>
    </source>
</evidence>
<dbReference type="Gene3D" id="3.40.50.300">
    <property type="entry name" value="P-loop containing nucleotide triphosphate hydrolases"/>
    <property type="match status" value="1"/>
</dbReference>
<accession>A0ABS4TR17</accession>
<dbReference type="PROSITE" id="PS50293">
    <property type="entry name" value="TPR_REGION"/>
    <property type="match status" value="2"/>
</dbReference>
<dbReference type="InterPro" id="IPR001054">
    <property type="entry name" value="A/G_cyclase"/>
</dbReference>